<dbReference type="EMBL" id="UYSL01005794">
    <property type="protein sequence ID" value="VDL67257.1"/>
    <property type="molecule type" value="Genomic_DNA"/>
</dbReference>
<protein>
    <submittedName>
        <fullName evidence="4">Hva1_TUDOR domain-containing protein</fullName>
    </submittedName>
</protein>
<evidence type="ECO:0000313" key="3">
    <source>
        <dbReference type="Proteomes" id="UP000271162"/>
    </source>
</evidence>
<reference evidence="4" key="1">
    <citation type="submission" date="2017-02" db="UniProtKB">
        <authorList>
            <consortium name="WormBaseParasite"/>
        </authorList>
    </citation>
    <scope>IDENTIFICATION</scope>
</reference>
<gene>
    <name evidence="2" type="ORF">NBR_LOCUS3668</name>
</gene>
<dbReference type="Proteomes" id="UP000271162">
    <property type="component" value="Unassembled WGS sequence"/>
</dbReference>
<feature type="compositionally biased region" description="Basic and acidic residues" evidence="1">
    <location>
        <begin position="31"/>
        <end position="46"/>
    </location>
</feature>
<evidence type="ECO:0000256" key="1">
    <source>
        <dbReference type="SAM" id="MobiDB-lite"/>
    </source>
</evidence>
<proteinExistence type="predicted"/>
<keyword evidence="3" id="KW-1185">Reference proteome</keyword>
<evidence type="ECO:0000313" key="2">
    <source>
        <dbReference type="EMBL" id="VDL67257.1"/>
    </source>
</evidence>
<feature type="compositionally biased region" description="Basic residues" evidence="1">
    <location>
        <begin position="63"/>
        <end position="75"/>
    </location>
</feature>
<dbReference type="WBParaSite" id="NBR_0000366701-mRNA-1">
    <property type="protein sequence ID" value="NBR_0000366701-mRNA-1"/>
    <property type="gene ID" value="NBR_0000366701"/>
</dbReference>
<feature type="region of interest" description="Disordered" evidence="1">
    <location>
        <begin position="1"/>
        <end position="75"/>
    </location>
</feature>
<dbReference type="AlphaFoldDB" id="A0A0N4XMB5"/>
<evidence type="ECO:0000313" key="4">
    <source>
        <dbReference type="WBParaSite" id="NBR_0000366701-mRNA-1"/>
    </source>
</evidence>
<reference evidence="2 3" key="2">
    <citation type="submission" date="2018-11" db="EMBL/GenBank/DDBJ databases">
        <authorList>
            <consortium name="Pathogen Informatics"/>
        </authorList>
    </citation>
    <scope>NUCLEOTIDE SEQUENCE [LARGE SCALE GENOMIC DNA]</scope>
</reference>
<name>A0A0N4XMB5_NIPBR</name>
<accession>A0A0N4XMB5</accession>
<organism evidence="4">
    <name type="scientific">Nippostrongylus brasiliensis</name>
    <name type="common">Rat hookworm</name>
    <dbReference type="NCBI Taxonomy" id="27835"/>
    <lineage>
        <taxon>Eukaryota</taxon>
        <taxon>Metazoa</taxon>
        <taxon>Ecdysozoa</taxon>
        <taxon>Nematoda</taxon>
        <taxon>Chromadorea</taxon>
        <taxon>Rhabditida</taxon>
        <taxon>Rhabditina</taxon>
        <taxon>Rhabditomorpha</taxon>
        <taxon>Strongyloidea</taxon>
        <taxon>Heligmosomidae</taxon>
        <taxon>Nippostrongylus</taxon>
    </lineage>
</organism>
<sequence length="75" mass="8556">MGKKGKVTDGAQVPYEVPDPVPKTKKKHRVKFVEESDTKDTHDAKPTNEPAKSVTVEIENEGKRKRKRLRKNRST</sequence>